<feature type="region of interest" description="Disordered" evidence="6">
    <location>
        <begin position="213"/>
        <end position="234"/>
    </location>
</feature>
<dbReference type="PANTHER" id="PTHR30603">
    <property type="entry name" value="RNA POLYMERASE SIGMA FACTOR RPO"/>
    <property type="match status" value="1"/>
</dbReference>
<accession>A0A448ZH97</accession>
<dbReference type="OrthoDB" id="198381at2759"/>
<dbReference type="InterPro" id="IPR036388">
    <property type="entry name" value="WH-like_DNA-bd_sf"/>
</dbReference>
<dbReference type="InterPro" id="IPR007630">
    <property type="entry name" value="RNA_pol_sigma70_r4"/>
</dbReference>
<keyword evidence="10" id="KW-1185">Reference proteome</keyword>
<feature type="compositionally biased region" description="Polar residues" evidence="6">
    <location>
        <begin position="666"/>
        <end position="676"/>
    </location>
</feature>
<evidence type="ECO:0000259" key="8">
    <source>
        <dbReference type="Pfam" id="PF04545"/>
    </source>
</evidence>
<dbReference type="AlphaFoldDB" id="A0A448ZH97"/>
<feature type="compositionally biased region" description="Polar residues" evidence="6">
    <location>
        <begin position="317"/>
        <end position="329"/>
    </location>
</feature>
<keyword evidence="2" id="KW-0805">Transcription regulation</keyword>
<dbReference type="InterPro" id="IPR050239">
    <property type="entry name" value="Sigma-70_RNA_pol_init_factors"/>
</dbReference>
<evidence type="ECO:0000256" key="6">
    <source>
        <dbReference type="SAM" id="MobiDB-lite"/>
    </source>
</evidence>
<feature type="compositionally biased region" description="Basic residues" evidence="6">
    <location>
        <begin position="333"/>
        <end position="355"/>
    </location>
</feature>
<dbReference type="GO" id="GO:0016987">
    <property type="term" value="F:sigma factor activity"/>
    <property type="evidence" value="ECO:0007669"/>
    <property type="project" value="UniProtKB-KW"/>
</dbReference>
<feature type="domain" description="RNA polymerase sigma-70 region 2" evidence="7">
    <location>
        <begin position="569"/>
        <end position="624"/>
    </location>
</feature>
<dbReference type="InterPro" id="IPR013324">
    <property type="entry name" value="RNA_pol_sigma_r3/r4-like"/>
</dbReference>
<evidence type="ECO:0000313" key="9">
    <source>
        <dbReference type="EMBL" id="VEU41420.1"/>
    </source>
</evidence>
<dbReference type="GO" id="GO:0003677">
    <property type="term" value="F:DNA binding"/>
    <property type="evidence" value="ECO:0007669"/>
    <property type="project" value="UniProtKB-KW"/>
</dbReference>
<dbReference type="Gene3D" id="1.10.10.10">
    <property type="entry name" value="Winged helix-like DNA-binding domain superfamily/Winged helix DNA-binding domain"/>
    <property type="match status" value="1"/>
</dbReference>
<dbReference type="PRINTS" id="PR00046">
    <property type="entry name" value="SIGMA70FCT"/>
</dbReference>
<dbReference type="Proteomes" id="UP000291116">
    <property type="component" value="Unassembled WGS sequence"/>
</dbReference>
<organism evidence="9 10">
    <name type="scientific">Pseudo-nitzschia multistriata</name>
    <dbReference type="NCBI Taxonomy" id="183589"/>
    <lineage>
        <taxon>Eukaryota</taxon>
        <taxon>Sar</taxon>
        <taxon>Stramenopiles</taxon>
        <taxon>Ochrophyta</taxon>
        <taxon>Bacillariophyta</taxon>
        <taxon>Bacillariophyceae</taxon>
        <taxon>Bacillariophycidae</taxon>
        <taxon>Bacillariales</taxon>
        <taxon>Bacillariaceae</taxon>
        <taxon>Pseudo-nitzschia</taxon>
    </lineage>
</organism>
<feature type="compositionally biased region" description="Basic and acidic residues" evidence="6">
    <location>
        <begin position="356"/>
        <end position="368"/>
    </location>
</feature>
<sequence>MSSYTKLHGTTLSHMAVNCSRHSLTARYATRSTSGKTATLAVGLKRCRTSREHRSSVHLHSSSRTISLAALLLAVTTVAFMPGSVCDCVVAFHLPHPVLHPKDEIGNSPRPWNAGTNSCYMFLSRRSNRLVKLHSTRSPPRKAASPPSASSRRVVVEAIQPMKPESSVSQQKRDAVLRDAEFSSASRSVDSALEGIDAQVLELLSEDFLYPSVGEDAKPPRRRHGSKPYGRPELVPGAMTWASMKKYQQKRDLLNHMVEKTNEPRAATLIKRNLESRLHVSSKEVSRKVQSRKQRKFERATRGAFRKTKKDKLPDEITSTQSTTEDSSLTTATKKKATRKNRVKKNLPKGRKPKKKSSDELYFEHDSQDFIGSRARPGRKRQPGANNAGDNNLELRKYYATELLTPEQEYTIGEKIQLMVQCEQVHEGLCIKEMRLPSIAEWAHACGYQEGNALQDPHVGAAGNHKQSSDHVVTELVERQIRPAGYANIFTKIDPNMFVGNGLAQNVGVGRGRGRAKKPPPCSITKNVYKLDRKTGKKLGGLSAKPVNRGTVEDFCEMMIGGRRAKQLMIQSNMRLVISIAKKYSKVGVSLQDLVQEGSLGLSRAAEKFDPSKGFKFSTYASWVRKVRSSLQQGMGRPPTDEEMADALDMPPSKYKRMIKLTKRSISLETPQYQQNPKDHGHEGDDSIGDMISSQNDFDNNLDNENVSPEKSVDRSLFHKDLDEMLDNLNEGERTVIKLRYGLEDGLTRTVTATAAKLKKPPAWVRSQESKGLRRLRRPWYEKKLMEHQQSMMNL</sequence>
<gene>
    <name evidence="9" type="ORF">PSNMU_V1.4_AUG-EV-PASAV3_0083350</name>
</gene>
<feature type="region of interest" description="Disordered" evidence="6">
    <location>
        <begin position="133"/>
        <end position="152"/>
    </location>
</feature>
<proteinExistence type="inferred from homology"/>
<feature type="region of interest" description="Disordered" evidence="6">
    <location>
        <begin position="279"/>
        <end position="391"/>
    </location>
</feature>
<evidence type="ECO:0000259" key="7">
    <source>
        <dbReference type="Pfam" id="PF04542"/>
    </source>
</evidence>
<dbReference type="Pfam" id="PF04545">
    <property type="entry name" value="Sigma70_r4"/>
    <property type="match status" value="1"/>
</dbReference>
<dbReference type="PANTHER" id="PTHR30603:SF47">
    <property type="entry name" value="RNA POLYMERASE SIGMA FACTOR SIGD, CHLOROPLASTIC"/>
    <property type="match status" value="1"/>
</dbReference>
<dbReference type="InterPro" id="IPR007627">
    <property type="entry name" value="RNA_pol_sigma70_r2"/>
</dbReference>
<comment type="similarity">
    <text evidence="1">Belongs to the sigma-70 factor family.</text>
</comment>
<feature type="region of interest" description="Disordered" evidence="6">
    <location>
        <begin position="666"/>
        <end position="715"/>
    </location>
</feature>
<dbReference type="SUPFAM" id="SSF88946">
    <property type="entry name" value="Sigma2 domain of RNA polymerase sigma factors"/>
    <property type="match status" value="1"/>
</dbReference>
<evidence type="ECO:0008006" key="11">
    <source>
        <dbReference type="Google" id="ProtNLM"/>
    </source>
</evidence>
<dbReference type="InterPro" id="IPR000943">
    <property type="entry name" value="RNA_pol_sigma70"/>
</dbReference>
<dbReference type="InterPro" id="IPR014284">
    <property type="entry name" value="RNA_pol_sigma-70_dom"/>
</dbReference>
<reference evidence="9 10" key="1">
    <citation type="submission" date="2019-01" db="EMBL/GenBank/DDBJ databases">
        <authorList>
            <person name="Ferrante I. M."/>
        </authorList>
    </citation>
    <scope>NUCLEOTIDE SEQUENCE [LARGE SCALE GENOMIC DNA]</scope>
    <source>
        <strain evidence="9 10">B856</strain>
    </source>
</reference>
<evidence type="ECO:0000256" key="4">
    <source>
        <dbReference type="ARBA" id="ARBA00023125"/>
    </source>
</evidence>
<dbReference type="SUPFAM" id="SSF88659">
    <property type="entry name" value="Sigma3 and sigma4 domains of RNA polymerase sigma factors"/>
    <property type="match status" value="2"/>
</dbReference>
<dbReference type="InterPro" id="IPR013325">
    <property type="entry name" value="RNA_pol_sigma_r2"/>
</dbReference>
<dbReference type="EMBL" id="CAACVS010000349">
    <property type="protein sequence ID" value="VEU41420.1"/>
    <property type="molecule type" value="Genomic_DNA"/>
</dbReference>
<feature type="domain" description="RNA polymerase sigma-70 region 4" evidence="8">
    <location>
        <begin position="726"/>
        <end position="777"/>
    </location>
</feature>
<evidence type="ECO:0000313" key="10">
    <source>
        <dbReference type="Proteomes" id="UP000291116"/>
    </source>
</evidence>
<evidence type="ECO:0000256" key="5">
    <source>
        <dbReference type="ARBA" id="ARBA00023163"/>
    </source>
</evidence>
<dbReference type="NCBIfam" id="TIGR02937">
    <property type="entry name" value="sigma70-ECF"/>
    <property type="match status" value="1"/>
</dbReference>
<evidence type="ECO:0000256" key="3">
    <source>
        <dbReference type="ARBA" id="ARBA00023082"/>
    </source>
</evidence>
<evidence type="ECO:0000256" key="2">
    <source>
        <dbReference type="ARBA" id="ARBA00023015"/>
    </source>
</evidence>
<dbReference type="Pfam" id="PF04542">
    <property type="entry name" value="Sigma70_r2"/>
    <property type="match status" value="1"/>
</dbReference>
<keyword evidence="3" id="KW-0731">Sigma factor</keyword>
<dbReference type="CDD" id="cd06171">
    <property type="entry name" value="Sigma70_r4"/>
    <property type="match status" value="1"/>
</dbReference>
<dbReference type="Gene3D" id="1.10.601.10">
    <property type="entry name" value="RNA Polymerase Primary Sigma Factor"/>
    <property type="match status" value="1"/>
</dbReference>
<evidence type="ECO:0000256" key="1">
    <source>
        <dbReference type="ARBA" id="ARBA00007788"/>
    </source>
</evidence>
<feature type="compositionally biased region" description="Low complexity" evidence="6">
    <location>
        <begin position="137"/>
        <end position="152"/>
    </location>
</feature>
<protein>
    <recommendedName>
        <fullName evidence="11">RNA polymerase sigma-70 region 2 domain-containing protein</fullName>
    </recommendedName>
</protein>
<keyword evidence="4" id="KW-0238">DNA-binding</keyword>
<name>A0A448ZH97_9STRA</name>
<dbReference type="GO" id="GO:0006352">
    <property type="term" value="P:DNA-templated transcription initiation"/>
    <property type="evidence" value="ECO:0007669"/>
    <property type="project" value="InterPro"/>
</dbReference>
<feature type="compositionally biased region" description="Polar residues" evidence="6">
    <location>
        <begin position="692"/>
        <end position="709"/>
    </location>
</feature>
<keyword evidence="5" id="KW-0804">Transcription</keyword>